<dbReference type="InterPro" id="IPR044839">
    <property type="entry name" value="NDR1-like"/>
</dbReference>
<evidence type="ECO:0000256" key="4">
    <source>
        <dbReference type="ARBA" id="ARBA00023136"/>
    </source>
</evidence>
<evidence type="ECO:0000256" key="1">
    <source>
        <dbReference type="ARBA" id="ARBA00004167"/>
    </source>
</evidence>
<dbReference type="InterPro" id="IPR004864">
    <property type="entry name" value="LEA_2"/>
</dbReference>
<sequence length="257" mass="28197">MSHGYAPYQQQQQPYPSYDAYPMYDMNNNNINSYPVNTEKYARYNTTPQRSCCDRACCGCCTCCPRWCRWISCILFLLVIAIVIVIVVLGAMFKKPSVEFTGIQGTPSLTNNGTVLNLGLDLGFSVNNPNIESVTFTSLEAQVYYHGFNNVTIGQGSLNDLHISSNAITNIQFPFTLSIDPSNKDDTAIATKLLSDCGIGGNQEKINLDYKLQATVKVVGISIQVPFSSSVNFDCPMSSANQQQILGSIAKQILGHS</sequence>
<gene>
    <name evidence="7" type="ORF">G6F51_003389</name>
</gene>
<evidence type="ECO:0000256" key="5">
    <source>
        <dbReference type="SAM" id="Phobius"/>
    </source>
</evidence>
<proteinExistence type="predicted"/>
<name>A0A9P6YIZ9_RHIOR</name>
<feature type="transmembrane region" description="Helical" evidence="5">
    <location>
        <begin position="69"/>
        <end position="93"/>
    </location>
</feature>
<protein>
    <recommendedName>
        <fullName evidence="6">Late embryogenesis abundant protein LEA-2 subgroup domain-containing protein</fullName>
    </recommendedName>
</protein>
<dbReference type="Pfam" id="PF03168">
    <property type="entry name" value="LEA_2"/>
    <property type="match status" value="1"/>
</dbReference>
<dbReference type="GO" id="GO:0098542">
    <property type="term" value="P:defense response to other organism"/>
    <property type="evidence" value="ECO:0007669"/>
    <property type="project" value="InterPro"/>
</dbReference>
<dbReference type="EMBL" id="JAANIT010000333">
    <property type="protein sequence ID" value="KAG1548878.1"/>
    <property type="molecule type" value="Genomic_DNA"/>
</dbReference>
<dbReference type="PANTHER" id="PTHR31234:SF2">
    <property type="entry name" value="OS05G0199100 PROTEIN"/>
    <property type="match status" value="1"/>
</dbReference>
<accession>A0A9P6YIZ9</accession>
<evidence type="ECO:0000313" key="8">
    <source>
        <dbReference type="Proteomes" id="UP000717996"/>
    </source>
</evidence>
<keyword evidence="2 5" id="KW-0812">Transmembrane</keyword>
<dbReference type="AlphaFoldDB" id="A0A9P6YIZ9"/>
<organism evidence="7 8">
    <name type="scientific">Rhizopus oryzae</name>
    <name type="common">Mucormycosis agent</name>
    <name type="synonym">Rhizopus arrhizus var. delemar</name>
    <dbReference type="NCBI Taxonomy" id="64495"/>
    <lineage>
        <taxon>Eukaryota</taxon>
        <taxon>Fungi</taxon>
        <taxon>Fungi incertae sedis</taxon>
        <taxon>Mucoromycota</taxon>
        <taxon>Mucoromycotina</taxon>
        <taxon>Mucoromycetes</taxon>
        <taxon>Mucorales</taxon>
        <taxon>Mucorineae</taxon>
        <taxon>Rhizopodaceae</taxon>
        <taxon>Rhizopus</taxon>
    </lineage>
</organism>
<dbReference type="Proteomes" id="UP000717996">
    <property type="component" value="Unassembled WGS sequence"/>
</dbReference>
<keyword evidence="4 5" id="KW-0472">Membrane</keyword>
<evidence type="ECO:0000256" key="2">
    <source>
        <dbReference type="ARBA" id="ARBA00022692"/>
    </source>
</evidence>
<dbReference type="GO" id="GO:0016020">
    <property type="term" value="C:membrane"/>
    <property type="evidence" value="ECO:0007669"/>
    <property type="project" value="UniProtKB-SubCell"/>
</dbReference>
<evidence type="ECO:0000259" key="6">
    <source>
        <dbReference type="Pfam" id="PF03168"/>
    </source>
</evidence>
<dbReference type="Gene3D" id="2.60.40.1820">
    <property type="match status" value="1"/>
</dbReference>
<dbReference type="SUPFAM" id="SSF117070">
    <property type="entry name" value="LEA14-like"/>
    <property type="match status" value="1"/>
</dbReference>
<evidence type="ECO:0000313" key="7">
    <source>
        <dbReference type="EMBL" id="KAG1548878.1"/>
    </source>
</evidence>
<comment type="caution">
    <text evidence="7">The sequence shown here is derived from an EMBL/GenBank/DDBJ whole genome shotgun (WGS) entry which is preliminary data.</text>
</comment>
<dbReference type="OrthoDB" id="20273at2759"/>
<keyword evidence="3 5" id="KW-1133">Transmembrane helix</keyword>
<comment type="subcellular location">
    <subcellularLocation>
        <location evidence="1">Membrane</location>
        <topology evidence="1">Single-pass membrane protein</topology>
    </subcellularLocation>
</comment>
<feature type="domain" description="Late embryogenesis abundant protein LEA-2 subgroup" evidence="6">
    <location>
        <begin position="124"/>
        <end position="230"/>
    </location>
</feature>
<evidence type="ECO:0000256" key="3">
    <source>
        <dbReference type="ARBA" id="ARBA00022989"/>
    </source>
</evidence>
<reference evidence="7" key="1">
    <citation type="journal article" date="2020" name="Microb. Genom.">
        <title>Genetic diversity of clinical and environmental Mucorales isolates obtained from an investigation of mucormycosis cases among solid organ transplant recipients.</title>
        <authorList>
            <person name="Nguyen M.H."/>
            <person name="Kaul D."/>
            <person name="Muto C."/>
            <person name="Cheng S.J."/>
            <person name="Richter R.A."/>
            <person name="Bruno V.M."/>
            <person name="Liu G."/>
            <person name="Beyhan S."/>
            <person name="Sundermann A.J."/>
            <person name="Mounaud S."/>
            <person name="Pasculle A.W."/>
            <person name="Nierman W.C."/>
            <person name="Driscoll E."/>
            <person name="Cumbie R."/>
            <person name="Clancy C.J."/>
            <person name="Dupont C.L."/>
        </authorList>
    </citation>
    <scope>NUCLEOTIDE SEQUENCE</scope>
    <source>
        <strain evidence="7">GL16</strain>
    </source>
</reference>
<dbReference type="PANTHER" id="PTHR31234">
    <property type="entry name" value="LATE EMBRYOGENESIS ABUNDANT (LEA) HYDROXYPROLINE-RICH GLYCOPROTEIN FAMILY"/>
    <property type="match status" value="1"/>
</dbReference>